<dbReference type="InParanoid" id="A0A177CXW2"/>
<sequence>MDDKLQYSTDTLLPGREADIEGQLHFSLNNAAAWGRAEDSIQLGHMKEEDGWPAYLSMPSNGPLPAPAGLDAGREVLHPEALAPPHKRSAISGLDTDDRTDTRSENATNCRIAPDINGELQEDTPLPSTEQANVELRDAKQVLAERAAERERRKRERATQVLPPRKRARKALKASSSVDLDSVEQHHMPTEILSTNSLAAPWPALSPSHATNTSEPLLSLDELRVISNLMAAQSMSVDLTTTYTSARLNSMTESIWTALCKDALSEFSLKVHGAQLWTHIGEEVIAWPEEWLRVLASMEVLPTWWWVREGLVDLVVLEGAKVDDGEMDMVWNEHAERVAQRKGSAERG</sequence>
<organism evidence="2 3">
    <name type="scientific">Paraphaeosphaeria sporulosa</name>
    <dbReference type="NCBI Taxonomy" id="1460663"/>
    <lineage>
        <taxon>Eukaryota</taxon>
        <taxon>Fungi</taxon>
        <taxon>Dikarya</taxon>
        <taxon>Ascomycota</taxon>
        <taxon>Pezizomycotina</taxon>
        <taxon>Dothideomycetes</taxon>
        <taxon>Pleosporomycetidae</taxon>
        <taxon>Pleosporales</taxon>
        <taxon>Massarineae</taxon>
        <taxon>Didymosphaeriaceae</taxon>
        <taxon>Paraphaeosphaeria</taxon>
    </lineage>
</organism>
<dbReference type="Proteomes" id="UP000077069">
    <property type="component" value="Unassembled WGS sequence"/>
</dbReference>
<evidence type="ECO:0000313" key="3">
    <source>
        <dbReference type="Proteomes" id="UP000077069"/>
    </source>
</evidence>
<dbReference type="EMBL" id="KV441548">
    <property type="protein sequence ID" value="OAG12041.1"/>
    <property type="molecule type" value="Genomic_DNA"/>
</dbReference>
<feature type="region of interest" description="Disordered" evidence="1">
    <location>
        <begin position="145"/>
        <end position="185"/>
    </location>
</feature>
<name>A0A177CXW2_9PLEO</name>
<keyword evidence="3" id="KW-1185">Reference proteome</keyword>
<gene>
    <name evidence="2" type="ORF">CC84DRAFT_1201147</name>
</gene>
<dbReference type="GeneID" id="28765194"/>
<protein>
    <submittedName>
        <fullName evidence="2">Uncharacterized protein</fullName>
    </submittedName>
</protein>
<accession>A0A177CXW2</accession>
<evidence type="ECO:0000256" key="1">
    <source>
        <dbReference type="SAM" id="MobiDB-lite"/>
    </source>
</evidence>
<dbReference type="RefSeq" id="XP_018042406.1">
    <property type="nucleotide sequence ID" value="XM_018181708.1"/>
</dbReference>
<dbReference type="AlphaFoldDB" id="A0A177CXW2"/>
<evidence type="ECO:0000313" key="2">
    <source>
        <dbReference type="EMBL" id="OAG12041.1"/>
    </source>
</evidence>
<dbReference type="OrthoDB" id="3777131at2759"/>
<reference evidence="2 3" key="1">
    <citation type="submission" date="2016-05" db="EMBL/GenBank/DDBJ databases">
        <title>Comparative analysis of secretome profiles of manganese(II)-oxidizing ascomycete fungi.</title>
        <authorList>
            <consortium name="DOE Joint Genome Institute"/>
            <person name="Zeiner C.A."/>
            <person name="Purvine S.O."/>
            <person name="Zink E.M."/>
            <person name="Wu S."/>
            <person name="Pasa-Tolic L."/>
            <person name="Chaput D.L."/>
            <person name="Haridas S."/>
            <person name="Grigoriev I.V."/>
            <person name="Santelli C.M."/>
            <person name="Hansel C.M."/>
        </authorList>
    </citation>
    <scope>NUCLEOTIDE SEQUENCE [LARGE SCALE GENOMIC DNA]</scope>
    <source>
        <strain evidence="2 3">AP3s5-JAC2a</strain>
    </source>
</reference>
<proteinExistence type="predicted"/>
<feature type="region of interest" description="Disordered" evidence="1">
    <location>
        <begin position="80"/>
        <end position="126"/>
    </location>
</feature>